<feature type="compositionally biased region" description="Polar residues" evidence="2">
    <location>
        <begin position="1"/>
        <end position="12"/>
    </location>
</feature>
<evidence type="ECO:0000313" key="4">
    <source>
        <dbReference type="Proteomes" id="UP000283090"/>
    </source>
</evidence>
<feature type="compositionally biased region" description="Low complexity" evidence="2">
    <location>
        <begin position="29"/>
        <end position="49"/>
    </location>
</feature>
<evidence type="ECO:0000313" key="3">
    <source>
        <dbReference type="EMBL" id="RVD82916.1"/>
    </source>
</evidence>
<organism evidence="3 4">
    <name type="scientific">Arthrobotrys flagrans</name>
    <name type="common">Nematode-trapping fungus</name>
    <name type="synonym">Trichothecium flagrans</name>
    <dbReference type="NCBI Taxonomy" id="97331"/>
    <lineage>
        <taxon>Eukaryota</taxon>
        <taxon>Fungi</taxon>
        <taxon>Dikarya</taxon>
        <taxon>Ascomycota</taxon>
        <taxon>Pezizomycotina</taxon>
        <taxon>Orbiliomycetes</taxon>
        <taxon>Orbiliales</taxon>
        <taxon>Orbiliaceae</taxon>
        <taxon>Arthrobotrys</taxon>
    </lineage>
</organism>
<proteinExistence type="predicted"/>
<dbReference type="SMART" id="SM00320">
    <property type="entry name" value="WD40"/>
    <property type="match status" value="2"/>
</dbReference>
<dbReference type="PANTHER" id="PTHR43991">
    <property type="entry name" value="WD REPEAT PROTEIN (AFU_ORTHOLOGUE AFUA_8G05640)-RELATED"/>
    <property type="match status" value="1"/>
</dbReference>
<gene>
    <name evidence="3" type="ORF">DFL_007326</name>
</gene>
<dbReference type="STRING" id="97331.A0A436ZW25"/>
<feature type="repeat" description="WD" evidence="1">
    <location>
        <begin position="743"/>
        <end position="784"/>
    </location>
</feature>
<dbReference type="OrthoDB" id="20669at2759"/>
<reference evidence="3 4" key="1">
    <citation type="submission" date="2019-01" db="EMBL/GenBank/DDBJ databases">
        <title>Intercellular communication is required for trap formation in the nematode-trapping fungus Duddingtonia flagrans.</title>
        <authorList>
            <person name="Youssar L."/>
            <person name="Wernet V."/>
            <person name="Hensel N."/>
            <person name="Hildebrandt H.-G."/>
            <person name="Fischer R."/>
        </authorList>
    </citation>
    <scope>NUCLEOTIDE SEQUENCE [LARGE SCALE GENOMIC DNA]</scope>
    <source>
        <strain evidence="3 4">CBS H-5679</strain>
    </source>
</reference>
<dbReference type="Proteomes" id="UP000283090">
    <property type="component" value="Unassembled WGS sequence"/>
</dbReference>
<evidence type="ECO:0000256" key="2">
    <source>
        <dbReference type="SAM" id="MobiDB-lite"/>
    </source>
</evidence>
<feature type="region of interest" description="Disordered" evidence="2">
    <location>
        <begin position="200"/>
        <end position="256"/>
    </location>
</feature>
<name>A0A436ZW25_ARTFL</name>
<comment type="caution">
    <text evidence="3">The sequence shown here is derived from an EMBL/GenBank/DDBJ whole genome shotgun (WGS) entry which is preliminary data.</text>
</comment>
<dbReference type="SUPFAM" id="SSF50978">
    <property type="entry name" value="WD40 repeat-like"/>
    <property type="match status" value="1"/>
</dbReference>
<dbReference type="VEuPathDB" id="FungiDB:DFL_007326"/>
<dbReference type="RefSeq" id="XP_067488460.1">
    <property type="nucleotide sequence ID" value="XM_067636890.1"/>
</dbReference>
<dbReference type="GeneID" id="93589637"/>
<feature type="region of interest" description="Disordered" evidence="2">
    <location>
        <begin position="289"/>
        <end position="332"/>
    </location>
</feature>
<protein>
    <submittedName>
        <fullName evidence="3">Uncharacterized protein</fullName>
    </submittedName>
</protein>
<dbReference type="InterPro" id="IPR001680">
    <property type="entry name" value="WD40_rpt"/>
</dbReference>
<dbReference type="PANTHER" id="PTHR43991:SF12">
    <property type="entry name" value="WD REPEAT PROTEIN (AFU_ORTHOLOGUE AFUA_8G05640)"/>
    <property type="match status" value="1"/>
</dbReference>
<sequence>MSGSAHSQSQCSADALPGVDGSQPYPLVASDLAPTASASASALQASSSSPFGLSDQAMSMSMSAFPTDAGSKHSSSLLQLPEAPDADLTDEAGLDLLPPLPPLNTDCESLPSNADASSPSGSDVLGLSSPQTRSPTLSNSSATSSSSSSLHDDGLADGGVSLQHHGFDGPGWPSNITENNGVPLEESDRQHALLQHVTSALQQQPSISHIEPELPDGANMIQSDRETLPSVISDIPGGTEPPARYDPSSSQDSGVDLLAASPATGTVHAAAPVVTLAADAQDVLMESAYEDTDLSSDEDPQSSVAPPTSGDPESPPAGITIGPTDQLHQQTAPITASPADLSYELFENGTDFLAEFEFDAFLQQPDPMDLDNPTFNPNTTPQNIPTITTVPPILFPHFQNIPQEWLANHPNLPFGIFQGNGNAFFGFTTTIDDDSPEWPGPQFHGEYERNLSFSDFCSMLSVKYRQDPVGNAECKINQDFIEILNFHLPPMVYRNQVDEYRPDYQGIPWRELDMERHRFRLLRNRKYSNYANMKPYPEPHRIPHFLPIRENYFRFRKTCNSVDAKFSHFQLRNVISSTSKNDVFYTGDSTVMRYDPQSDAKQTIMDLRRPSSGDPIKITTLASDFGVIIAGGFYGEYAMLSLDSPVGTKPIEGLVTTDSNGITNHVHFFKSRTTGTPHAVFSSNDERLRILDCNLNKMVAEYKLPWAINCADTSPDGRLRVIVGDAKEVVIQGTDDGETIHRLPGHLDYGFACAWSDDGHTIATGNQDMMVRVYDARNFKREVAVLDADIAGARSLRFTPVGSGPRVLAFAEPADMVSIVDAVTWESRQRIDFFGEIAGITFSPDGRDLYIANSDRMVGGLMKFDRWKTGHPGYPQEDVWRRRQEADDDDEPLISRQRMRLRDVNMDNLGIV</sequence>
<dbReference type="InterPro" id="IPR015943">
    <property type="entry name" value="WD40/YVTN_repeat-like_dom_sf"/>
</dbReference>
<dbReference type="PROSITE" id="PS50082">
    <property type="entry name" value="WD_REPEATS_2"/>
    <property type="match status" value="1"/>
</dbReference>
<feature type="compositionally biased region" description="Polar residues" evidence="2">
    <location>
        <begin position="106"/>
        <end position="121"/>
    </location>
</feature>
<accession>A0A436ZW25</accession>
<feature type="region of interest" description="Disordered" evidence="2">
    <location>
        <begin position="1"/>
        <end position="55"/>
    </location>
</feature>
<feature type="region of interest" description="Disordered" evidence="2">
    <location>
        <begin position="89"/>
        <end position="182"/>
    </location>
</feature>
<dbReference type="AlphaFoldDB" id="A0A436ZW25"/>
<dbReference type="EMBL" id="SAEB01000009">
    <property type="protein sequence ID" value="RVD82916.1"/>
    <property type="molecule type" value="Genomic_DNA"/>
</dbReference>
<dbReference type="InterPro" id="IPR036322">
    <property type="entry name" value="WD40_repeat_dom_sf"/>
</dbReference>
<keyword evidence="1" id="KW-0853">WD repeat</keyword>
<keyword evidence="4" id="KW-1185">Reference proteome</keyword>
<feature type="compositionally biased region" description="Low complexity" evidence="2">
    <location>
        <begin position="134"/>
        <end position="149"/>
    </location>
</feature>
<evidence type="ECO:0000256" key="1">
    <source>
        <dbReference type="PROSITE-ProRule" id="PRU00221"/>
    </source>
</evidence>
<dbReference type="Gene3D" id="2.130.10.10">
    <property type="entry name" value="YVTN repeat-like/Quinoprotein amine dehydrogenase"/>
    <property type="match status" value="1"/>
</dbReference>
<feature type="compositionally biased region" description="Acidic residues" evidence="2">
    <location>
        <begin position="289"/>
        <end position="300"/>
    </location>
</feature>
<dbReference type="Pfam" id="PF00400">
    <property type="entry name" value="WD40"/>
    <property type="match status" value="1"/>
</dbReference>